<keyword evidence="5" id="KW-0547">Nucleotide-binding</keyword>
<dbReference type="Pfam" id="PF00570">
    <property type="entry name" value="HRDC"/>
    <property type="match status" value="1"/>
</dbReference>
<dbReference type="CDD" id="cd17920">
    <property type="entry name" value="DEXHc_RecQ"/>
    <property type="match status" value="1"/>
</dbReference>
<dbReference type="SUPFAM" id="SSF52540">
    <property type="entry name" value="P-loop containing nucleoside triphosphate hydrolases"/>
    <property type="match status" value="2"/>
</dbReference>
<evidence type="ECO:0000259" key="19">
    <source>
        <dbReference type="PROSITE" id="PS51194"/>
    </source>
</evidence>
<comment type="cofactor">
    <cofactor evidence="2">
        <name>Zn(2+)</name>
        <dbReference type="ChEBI" id="CHEBI:29105"/>
    </cofactor>
</comment>
<evidence type="ECO:0000256" key="5">
    <source>
        <dbReference type="ARBA" id="ARBA00022741"/>
    </source>
</evidence>
<name>A0ABP3DEA7_9BURK</name>
<dbReference type="Proteomes" id="UP001501176">
    <property type="component" value="Unassembled WGS sequence"/>
</dbReference>
<dbReference type="RefSeq" id="WP_343821092.1">
    <property type="nucleotide sequence ID" value="NZ_BAAAFN010000014.1"/>
</dbReference>
<dbReference type="InterPro" id="IPR044876">
    <property type="entry name" value="HRDC_dom_sf"/>
</dbReference>
<dbReference type="EMBL" id="BAAAFN010000014">
    <property type="protein sequence ID" value="GAA0229725.1"/>
    <property type="molecule type" value="Genomic_DNA"/>
</dbReference>
<dbReference type="PANTHER" id="PTHR13710:SF105">
    <property type="entry name" value="ATP-DEPENDENT DNA HELICASE Q1"/>
    <property type="match status" value="1"/>
</dbReference>
<organism evidence="20 21">
    <name type="scientific">Castellaniella daejeonensis</name>
    <dbReference type="NCBI Taxonomy" id="659013"/>
    <lineage>
        <taxon>Bacteria</taxon>
        <taxon>Pseudomonadati</taxon>
        <taxon>Pseudomonadota</taxon>
        <taxon>Betaproteobacteria</taxon>
        <taxon>Burkholderiales</taxon>
        <taxon>Alcaligenaceae</taxon>
        <taxon>Castellaniella</taxon>
    </lineage>
</organism>
<keyword evidence="6" id="KW-0227">DNA damage</keyword>
<feature type="domain" description="Helicase C-terminal" evidence="19">
    <location>
        <begin position="247"/>
        <end position="397"/>
    </location>
</feature>
<keyword evidence="21" id="KW-1185">Reference proteome</keyword>
<accession>A0ABP3DEA7</accession>
<dbReference type="NCBIfam" id="TIGR00614">
    <property type="entry name" value="recQ_fam"/>
    <property type="match status" value="1"/>
</dbReference>
<evidence type="ECO:0000256" key="13">
    <source>
        <dbReference type="ARBA" id="ARBA00023204"/>
    </source>
</evidence>
<dbReference type="InterPro" id="IPR004589">
    <property type="entry name" value="DNA_helicase_ATP-dep_RecQ"/>
</dbReference>
<comment type="catalytic activity">
    <reaction evidence="15">
        <text>Couples ATP hydrolysis with the unwinding of duplex DNA by translocating in the 3'-5' direction.</text>
        <dbReference type="EC" id="5.6.2.4"/>
    </reaction>
</comment>
<evidence type="ECO:0000256" key="14">
    <source>
        <dbReference type="ARBA" id="ARBA00023235"/>
    </source>
</evidence>
<dbReference type="InterPro" id="IPR018982">
    <property type="entry name" value="RQC_domain"/>
</dbReference>
<keyword evidence="11" id="KW-0238">DNA-binding</keyword>
<dbReference type="Gene3D" id="3.40.50.300">
    <property type="entry name" value="P-loop containing nucleotide triphosphate hydrolases"/>
    <property type="match status" value="2"/>
</dbReference>
<feature type="domain" description="Helicase ATP-binding" evidence="18">
    <location>
        <begin position="58"/>
        <end position="226"/>
    </location>
</feature>
<evidence type="ECO:0000256" key="4">
    <source>
        <dbReference type="ARBA" id="ARBA00022723"/>
    </source>
</evidence>
<comment type="cofactor">
    <cofactor evidence="1">
        <name>Mg(2+)</name>
        <dbReference type="ChEBI" id="CHEBI:18420"/>
    </cofactor>
</comment>
<feature type="domain" description="HRDC" evidence="17">
    <location>
        <begin position="564"/>
        <end position="639"/>
    </location>
</feature>
<evidence type="ECO:0000256" key="11">
    <source>
        <dbReference type="ARBA" id="ARBA00023125"/>
    </source>
</evidence>
<keyword evidence="13" id="KW-0234">DNA repair</keyword>
<dbReference type="PROSITE" id="PS51194">
    <property type="entry name" value="HELICASE_CTER"/>
    <property type="match status" value="1"/>
</dbReference>
<dbReference type="SMART" id="SM00487">
    <property type="entry name" value="DEXDc"/>
    <property type="match status" value="1"/>
</dbReference>
<evidence type="ECO:0000256" key="16">
    <source>
        <dbReference type="NCBIfam" id="TIGR01389"/>
    </source>
</evidence>
<proteinExistence type="inferred from homology"/>
<dbReference type="SMART" id="SM00956">
    <property type="entry name" value="RQC"/>
    <property type="match status" value="1"/>
</dbReference>
<dbReference type="PANTHER" id="PTHR13710">
    <property type="entry name" value="DNA HELICASE RECQ FAMILY MEMBER"/>
    <property type="match status" value="1"/>
</dbReference>
<dbReference type="InterPro" id="IPR006293">
    <property type="entry name" value="DNA_helicase_ATP-dep_RecQ_bac"/>
</dbReference>
<evidence type="ECO:0000256" key="9">
    <source>
        <dbReference type="ARBA" id="ARBA00022833"/>
    </source>
</evidence>
<dbReference type="InterPro" id="IPR014001">
    <property type="entry name" value="Helicase_ATP-bd"/>
</dbReference>
<keyword evidence="4" id="KW-0479">Metal-binding</keyword>
<evidence type="ECO:0000256" key="7">
    <source>
        <dbReference type="ARBA" id="ARBA00022801"/>
    </source>
</evidence>
<dbReference type="SMART" id="SM00341">
    <property type="entry name" value="HRDC"/>
    <property type="match status" value="1"/>
</dbReference>
<dbReference type="Pfam" id="PF00270">
    <property type="entry name" value="DEAD"/>
    <property type="match status" value="1"/>
</dbReference>
<evidence type="ECO:0000259" key="17">
    <source>
        <dbReference type="PROSITE" id="PS50967"/>
    </source>
</evidence>
<dbReference type="InterPro" id="IPR001650">
    <property type="entry name" value="Helicase_C-like"/>
</dbReference>
<evidence type="ECO:0000256" key="6">
    <source>
        <dbReference type="ARBA" id="ARBA00022763"/>
    </source>
</evidence>
<protein>
    <recommendedName>
        <fullName evidence="16">DNA helicase RecQ</fullName>
        <ecNumber evidence="16">5.6.2.4</ecNumber>
    </recommendedName>
</protein>
<evidence type="ECO:0000313" key="20">
    <source>
        <dbReference type="EMBL" id="GAA0229725.1"/>
    </source>
</evidence>
<evidence type="ECO:0000256" key="12">
    <source>
        <dbReference type="ARBA" id="ARBA00023172"/>
    </source>
</evidence>
<dbReference type="SMART" id="SM00490">
    <property type="entry name" value="HELICc"/>
    <property type="match status" value="1"/>
</dbReference>
<keyword evidence="7" id="KW-0378">Hydrolase</keyword>
<sequence>MHEEALMPFWDEDGQPLDFPDGGRHAPPPAAPRYESALDALREVFGYEAFRGEQQSVIDHIIGGGDALVLMPTGGGKSLCYQIPALVRPGTGIVISPLIALMQDQVDALLELGVRAAFLNSSQTPGQAREVERAYLRGELDLLYVAPERLLTPRCLELLDGGRIALFAIDEAHCVSQWGHDFRPEYQELKLLAERWPGVPRIALTATATAATRADIVACLSLDDAPQFVASFDRPNIRYSIVEKHEVRRQLLDFIRAEHAGECGIVYALSRSRVEQTAEFLSRNGIAALPYHAGLDARTRAEHQARFLREDGIVMVATIAFGMGVNKPDVRFVAHIDLPKSIEGYYQETGRAGRDGLPADAWLAYGLQDVVQQRRMIDDSEGDALHQRRQMRQLDAMLALCETVTCRRQDLLAYFGQEIEPCGNCDTCLEPPAAWDGTVAMQKLLSAVYRLWRERGQRFGGGHLIDILRGQETDRVKQHGHDTLSVFGVGADLSADAWRGILRQALALGLLTVDLEGYGTLALTEASRVVLKGERTLMLRPVATKRARPSRQRTTTAAQLDALPPDALARFEHLRAWRARTAREHNVPAYVIFHDATLREIALRNPDSLDALAGVSGVGARKLEIYGPDVVACVGQIRD</sequence>
<gene>
    <name evidence="20" type="primary">recQ</name>
    <name evidence="20" type="ORF">GCM10009125_18380</name>
</gene>
<dbReference type="InterPro" id="IPR036388">
    <property type="entry name" value="WH-like_DNA-bd_sf"/>
</dbReference>
<dbReference type="Pfam" id="PF16124">
    <property type="entry name" value="RecQ_Zn_bind"/>
    <property type="match status" value="1"/>
</dbReference>
<keyword evidence="14" id="KW-0413">Isomerase</keyword>
<dbReference type="InterPro" id="IPR027417">
    <property type="entry name" value="P-loop_NTPase"/>
</dbReference>
<keyword evidence="8 20" id="KW-0347">Helicase</keyword>
<dbReference type="Pfam" id="PF09382">
    <property type="entry name" value="RQC"/>
    <property type="match status" value="1"/>
</dbReference>
<evidence type="ECO:0000259" key="18">
    <source>
        <dbReference type="PROSITE" id="PS51192"/>
    </source>
</evidence>
<dbReference type="InterPro" id="IPR011545">
    <property type="entry name" value="DEAD/DEAH_box_helicase_dom"/>
</dbReference>
<evidence type="ECO:0000313" key="21">
    <source>
        <dbReference type="Proteomes" id="UP001501176"/>
    </source>
</evidence>
<dbReference type="Gene3D" id="1.10.10.10">
    <property type="entry name" value="Winged helix-like DNA-binding domain superfamily/Winged helix DNA-binding domain"/>
    <property type="match status" value="1"/>
</dbReference>
<evidence type="ECO:0000256" key="8">
    <source>
        <dbReference type="ARBA" id="ARBA00022806"/>
    </source>
</evidence>
<dbReference type="GO" id="GO:0004386">
    <property type="term" value="F:helicase activity"/>
    <property type="evidence" value="ECO:0007669"/>
    <property type="project" value="UniProtKB-KW"/>
</dbReference>
<dbReference type="SUPFAM" id="SSF47819">
    <property type="entry name" value="HRDC-like"/>
    <property type="match status" value="1"/>
</dbReference>
<evidence type="ECO:0000256" key="1">
    <source>
        <dbReference type="ARBA" id="ARBA00001946"/>
    </source>
</evidence>
<dbReference type="CDD" id="cd18794">
    <property type="entry name" value="SF2_C_RecQ"/>
    <property type="match status" value="1"/>
</dbReference>
<evidence type="ECO:0000256" key="15">
    <source>
        <dbReference type="ARBA" id="ARBA00034617"/>
    </source>
</evidence>
<reference evidence="21" key="1">
    <citation type="journal article" date="2019" name="Int. J. Syst. Evol. Microbiol.">
        <title>The Global Catalogue of Microorganisms (GCM) 10K type strain sequencing project: providing services to taxonomists for standard genome sequencing and annotation.</title>
        <authorList>
            <consortium name="The Broad Institute Genomics Platform"/>
            <consortium name="The Broad Institute Genome Sequencing Center for Infectious Disease"/>
            <person name="Wu L."/>
            <person name="Ma J."/>
        </authorList>
    </citation>
    <scope>NUCLEOTIDE SEQUENCE [LARGE SCALE GENOMIC DNA]</scope>
    <source>
        <strain evidence="21">JCM 16240</strain>
    </source>
</reference>
<keyword evidence="10" id="KW-0067">ATP-binding</keyword>
<evidence type="ECO:0000256" key="10">
    <source>
        <dbReference type="ARBA" id="ARBA00022840"/>
    </source>
</evidence>
<dbReference type="PROSITE" id="PS50967">
    <property type="entry name" value="HRDC"/>
    <property type="match status" value="1"/>
</dbReference>
<dbReference type="Gene3D" id="1.10.150.80">
    <property type="entry name" value="HRDC domain"/>
    <property type="match status" value="1"/>
</dbReference>
<dbReference type="InterPro" id="IPR032284">
    <property type="entry name" value="RecQ_Zn-bd"/>
</dbReference>
<dbReference type="NCBIfam" id="TIGR01389">
    <property type="entry name" value="recQ"/>
    <property type="match status" value="1"/>
</dbReference>
<dbReference type="PROSITE" id="PS51192">
    <property type="entry name" value="HELICASE_ATP_BIND_1"/>
    <property type="match status" value="1"/>
</dbReference>
<dbReference type="EC" id="5.6.2.4" evidence="16"/>
<evidence type="ECO:0000256" key="2">
    <source>
        <dbReference type="ARBA" id="ARBA00001947"/>
    </source>
</evidence>
<dbReference type="InterPro" id="IPR002121">
    <property type="entry name" value="HRDC_dom"/>
</dbReference>
<dbReference type="Pfam" id="PF00271">
    <property type="entry name" value="Helicase_C"/>
    <property type="match status" value="1"/>
</dbReference>
<comment type="similarity">
    <text evidence="3">Belongs to the helicase family. RecQ subfamily.</text>
</comment>
<dbReference type="InterPro" id="IPR010997">
    <property type="entry name" value="HRDC-like_sf"/>
</dbReference>
<comment type="caution">
    <text evidence="20">The sequence shown here is derived from an EMBL/GenBank/DDBJ whole genome shotgun (WGS) entry which is preliminary data.</text>
</comment>
<keyword evidence="9" id="KW-0862">Zinc</keyword>
<keyword evidence="12" id="KW-0233">DNA recombination</keyword>
<evidence type="ECO:0000256" key="3">
    <source>
        <dbReference type="ARBA" id="ARBA00005446"/>
    </source>
</evidence>